<dbReference type="Proteomes" id="UP001438953">
    <property type="component" value="Unassembled WGS sequence"/>
</dbReference>
<feature type="transmembrane region" description="Helical" evidence="1">
    <location>
        <begin position="31"/>
        <end position="48"/>
    </location>
</feature>
<organism evidence="2 3">
    <name type="scientific">Thioclava kandeliae</name>
    <dbReference type="NCBI Taxonomy" id="3070818"/>
    <lineage>
        <taxon>Bacteria</taxon>
        <taxon>Pseudomonadati</taxon>
        <taxon>Pseudomonadota</taxon>
        <taxon>Alphaproteobacteria</taxon>
        <taxon>Rhodobacterales</taxon>
        <taxon>Paracoccaceae</taxon>
        <taxon>Thioclava</taxon>
    </lineage>
</organism>
<dbReference type="NCBIfam" id="TIGR03082">
    <property type="entry name" value="Gneg_AbrB_dup"/>
    <property type="match status" value="2"/>
</dbReference>
<reference evidence="2 3" key="1">
    <citation type="submission" date="2024-01" db="EMBL/GenBank/DDBJ databases">
        <authorList>
            <person name="Deng Y."/>
            <person name="Su J."/>
        </authorList>
    </citation>
    <scope>NUCLEOTIDE SEQUENCE [LARGE SCALE GENOMIC DNA]</scope>
    <source>
        <strain evidence="2 3">CPCC 100088</strain>
    </source>
</reference>
<sequence>MVTFWKILLVLTAAGGGGALATAAHIPLGWLIGALLVSTGFTLAGMTIRIDRIRAYGLVVLGLSLGQSFTPEIMAQLIAYLPLILACGLFTLLSGLLFTGLFTKGAELDASTAFFCTIPGGVVLMAVQAQRAGASEAHVVLAQTVRLGVVVLSYPVLLHVFLPDHTRDAVAAAVGGTQAYTPADLLWVALLLAGGVGVAHLARRSFLPNPWMIAPCLFAIALQQTDLDPVTLPHWIVTVCQIILGVSLGARMVPDFLRRSLRLVVVSAVSTLCLTVLLVLAALAMARISTMDEAALLFGMSPGGMPEMTVAARAMGVSVPLVLSFHLTRILLANLMLEPFWHILSRLLARCGAKP</sequence>
<feature type="transmembrane region" description="Helical" evidence="1">
    <location>
        <begin position="209"/>
        <end position="226"/>
    </location>
</feature>
<evidence type="ECO:0000313" key="3">
    <source>
        <dbReference type="Proteomes" id="UP001438953"/>
    </source>
</evidence>
<dbReference type="PANTHER" id="PTHR38457">
    <property type="entry name" value="REGULATOR ABRB-RELATED"/>
    <property type="match status" value="1"/>
</dbReference>
<feature type="transmembrane region" description="Helical" evidence="1">
    <location>
        <begin position="110"/>
        <end position="127"/>
    </location>
</feature>
<feature type="transmembrane region" description="Helical" evidence="1">
    <location>
        <begin position="263"/>
        <end position="290"/>
    </location>
</feature>
<evidence type="ECO:0000313" key="2">
    <source>
        <dbReference type="EMBL" id="MER5173202.1"/>
    </source>
</evidence>
<name>A0ABV1SJZ2_9RHOB</name>
<dbReference type="RefSeq" id="WP_350938489.1">
    <property type="nucleotide sequence ID" value="NZ_JAYWLC010000016.1"/>
</dbReference>
<dbReference type="Pfam" id="PF05145">
    <property type="entry name" value="AbrB"/>
    <property type="match status" value="1"/>
</dbReference>
<feature type="transmembrane region" description="Helical" evidence="1">
    <location>
        <begin position="232"/>
        <end position="251"/>
    </location>
</feature>
<dbReference type="InterPro" id="IPR007820">
    <property type="entry name" value="AbrB_fam"/>
</dbReference>
<keyword evidence="3" id="KW-1185">Reference proteome</keyword>
<protein>
    <submittedName>
        <fullName evidence="2">AbrB family transcriptional regulator</fullName>
    </submittedName>
</protein>
<feature type="transmembrane region" description="Helical" evidence="1">
    <location>
        <begin position="310"/>
        <end position="332"/>
    </location>
</feature>
<gene>
    <name evidence="2" type="ORF">VSX56_15640</name>
</gene>
<accession>A0ABV1SJZ2</accession>
<feature type="transmembrane region" description="Helical" evidence="1">
    <location>
        <begin position="185"/>
        <end position="202"/>
    </location>
</feature>
<proteinExistence type="predicted"/>
<keyword evidence="1" id="KW-1133">Transmembrane helix</keyword>
<keyword evidence="1" id="KW-0812">Transmembrane</keyword>
<dbReference type="PANTHER" id="PTHR38457:SF1">
    <property type="entry name" value="REGULATOR ABRB-RELATED"/>
    <property type="match status" value="1"/>
</dbReference>
<dbReference type="PIRSF" id="PIRSF038991">
    <property type="entry name" value="Protein_AbrB"/>
    <property type="match status" value="1"/>
</dbReference>
<feature type="transmembrane region" description="Helical" evidence="1">
    <location>
        <begin position="139"/>
        <end position="162"/>
    </location>
</feature>
<dbReference type="EMBL" id="JAYWLC010000016">
    <property type="protein sequence ID" value="MER5173202.1"/>
    <property type="molecule type" value="Genomic_DNA"/>
</dbReference>
<feature type="transmembrane region" description="Helical" evidence="1">
    <location>
        <begin position="77"/>
        <end position="98"/>
    </location>
</feature>
<keyword evidence="1" id="KW-0472">Membrane</keyword>
<dbReference type="InterPro" id="IPR017516">
    <property type="entry name" value="AbrB_dup"/>
</dbReference>
<reference evidence="2 3" key="2">
    <citation type="submission" date="2024-06" db="EMBL/GenBank/DDBJ databases">
        <title>Thioclava kandeliae sp. nov. from a rhizosphere soil sample of Kandelia candel in a mangrove.</title>
        <authorList>
            <person name="Mu T."/>
        </authorList>
    </citation>
    <scope>NUCLEOTIDE SEQUENCE [LARGE SCALE GENOMIC DNA]</scope>
    <source>
        <strain evidence="2 3">CPCC 100088</strain>
    </source>
</reference>
<comment type="caution">
    <text evidence="2">The sequence shown here is derived from an EMBL/GenBank/DDBJ whole genome shotgun (WGS) entry which is preliminary data.</text>
</comment>
<evidence type="ECO:0000256" key="1">
    <source>
        <dbReference type="SAM" id="Phobius"/>
    </source>
</evidence>